<sequence>MRGVTLKAWRAEHYVGLAELLRLLEPRVADFTWEPRLGEVAPGPGAERLEALGPEQRLTTFEARHLLTLDMQLIDGVLLGYAHSDQTSPTVVLRAVDSTSWDIESDDEEILALVRRAWPDASDIPV</sequence>
<dbReference type="EMBL" id="ANAH02000066">
    <property type="protein sequence ID" value="EPX56033.1"/>
    <property type="molecule type" value="Genomic_DNA"/>
</dbReference>
<dbReference type="RefSeq" id="WP_002627610.1">
    <property type="nucleotide sequence ID" value="NZ_ANAH02000066.1"/>
</dbReference>
<proteinExistence type="predicted"/>
<dbReference type="OrthoDB" id="4211118at2"/>
<keyword evidence="2" id="KW-1185">Reference proteome</keyword>
<organism evidence="1 2">
    <name type="scientific">Cystobacter fuscus (strain ATCC 25194 / DSM 2262 / NBRC 100088 / M29)</name>
    <dbReference type="NCBI Taxonomy" id="1242864"/>
    <lineage>
        <taxon>Bacteria</taxon>
        <taxon>Pseudomonadati</taxon>
        <taxon>Myxococcota</taxon>
        <taxon>Myxococcia</taxon>
        <taxon>Myxococcales</taxon>
        <taxon>Cystobacterineae</taxon>
        <taxon>Archangiaceae</taxon>
        <taxon>Cystobacter</taxon>
    </lineage>
</organism>
<accession>S9QHW0</accession>
<name>S9QHW0_CYSF2</name>
<dbReference type="Proteomes" id="UP000011682">
    <property type="component" value="Unassembled WGS sequence"/>
</dbReference>
<dbReference type="AlphaFoldDB" id="S9QHW0"/>
<comment type="caution">
    <text evidence="1">The sequence shown here is derived from an EMBL/GenBank/DDBJ whole genome shotgun (WGS) entry which is preliminary data.</text>
</comment>
<gene>
    <name evidence="1" type="ORF">D187_007375</name>
</gene>
<dbReference type="eggNOG" id="ENOG502ZK2Q">
    <property type="taxonomic scope" value="Bacteria"/>
</dbReference>
<evidence type="ECO:0000313" key="1">
    <source>
        <dbReference type="EMBL" id="EPX56033.1"/>
    </source>
</evidence>
<reference evidence="1" key="1">
    <citation type="submission" date="2013-05" db="EMBL/GenBank/DDBJ databases">
        <title>Genome assembly of Cystobacter fuscus DSM 2262.</title>
        <authorList>
            <person name="Sharma G."/>
            <person name="Khatri I."/>
            <person name="Kaur C."/>
            <person name="Mayilraj S."/>
            <person name="Subramanian S."/>
        </authorList>
    </citation>
    <scope>NUCLEOTIDE SEQUENCE [LARGE SCALE GENOMIC DNA]</scope>
    <source>
        <strain evidence="1">DSM 2262</strain>
    </source>
</reference>
<protein>
    <submittedName>
        <fullName evidence="1">Uncharacterized protein</fullName>
    </submittedName>
</protein>
<evidence type="ECO:0000313" key="2">
    <source>
        <dbReference type="Proteomes" id="UP000011682"/>
    </source>
</evidence>